<protein>
    <submittedName>
        <fullName evidence="2">Uncharacterized protein</fullName>
    </submittedName>
</protein>
<evidence type="ECO:0000313" key="2">
    <source>
        <dbReference type="EMBL" id="ERG94622.1"/>
    </source>
</evidence>
<name>U1PLN9_9EURY</name>
<gene>
    <name evidence="2" type="ORF">J07HQW2_01058</name>
</gene>
<dbReference type="RefSeq" id="WP_021054113.1">
    <property type="nucleotide sequence ID" value="NZ_KE356561.1"/>
</dbReference>
<sequence length="53" mass="5846">MPVETINITTDHNQTGQHNRHGTAHLDGEFVSLRAYDRLADNLQAEQGECLGA</sequence>
<dbReference type="Proteomes" id="UP000030710">
    <property type="component" value="Unassembled WGS sequence"/>
</dbReference>
<accession>U1PLN9</accession>
<feature type="compositionally biased region" description="Polar residues" evidence="1">
    <location>
        <begin position="1"/>
        <end position="17"/>
    </location>
</feature>
<proteinExistence type="predicted"/>
<reference evidence="2 3" key="1">
    <citation type="journal article" date="2013" name="PLoS ONE">
        <title>Assembly-driven community genomics of a hypersaline microbial ecosystem.</title>
        <authorList>
            <person name="Podell S."/>
            <person name="Ugalde J.A."/>
            <person name="Narasingarao P."/>
            <person name="Banfield J.F."/>
            <person name="Heidelberg K.B."/>
            <person name="Allen E.E."/>
        </authorList>
    </citation>
    <scope>NUCLEOTIDE SEQUENCE [LARGE SCALE GENOMIC DNA]</scope>
    <source>
        <strain evidence="3">J07HQW2</strain>
    </source>
</reference>
<dbReference type="STRING" id="1238425.J07HQW2_01058"/>
<evidence type="ECO:0000313" key="3">
    <source>
        <dbReference type="Proteomes" id="UP000030710"/>
    </source>
</evidence>
<dbReference type="EMBL" id="KE356561">
    <property type="protein sequence ID" value="ERG94622.1"/>
    <property type="molecule type" value="Genomic_DNA"/>
</dbReference>
<organism evidence="2 3">
    <name type="scientific">Haloquadratum walsbyi J07HQW2</name>
    <dbReference type="NCBI Taxonomy" id="1238425"/>
    <lineage>
        <taxon>Archaea</taxon>
        <taxon>Methanobacteriati</taxon>
        <taxon>Methanobacteriota</taxon>
        <taxon>Stenosarchaea group</taxon>
        <taxon>Halobacteria</taxon>
        <taxon>Halobacteriales</taxon>
        <taxon>Haloferacaceae</taxon>
        <taxon>Haloquadratum</taxon>
    </lineage>
</organism>
<evidence type="ECO:0000256" key="1">
    <source>
        <dbReference type="SAM" id="MobiDB-lite"/>
    </source>
</evidence>
<feature type="region of interest" description="Disordered" evidence="1">
    <location>
        <begin position="1"/>
        <end position="22"/>
    </location>
</feature>
<dbReference type="AlphaFoldDB" id="U1PLN9"/>
<dbReference type="HOGENOM" id="CLU_3057061_0_0_2"/>